<dbReference type="Pfam" id="PF21404">
    <property type="entry name" value="AMG1_III"/>
    <property type="match status" value="1"/>
</dbReference>
<evidence type="ECO:0000256" key="2">
    <source>
        <dbReference type="ARBA" id="ARBA00004865"/>
    </source>
</evidence>
<dbReference type="EMBL" id="KI894035">
    <property type="protein sequence ID" value="OBR82661.1"/>
    <property type="molecule type" value="Genomic_DNA"/>
</dbReference>
<feature type="active site" description="Phosphoserine intermediate" evidence="12">
    <location>
        <position position="82"/>
    </location>
</feature>
<comment type="function">
    <text evidence="11">Catalyzes the conversion of GlcNAc-6-P into GlcNAc-1-P during the synthesis of uridine diphosphate/UDP-GlcNAc, which is a biosynthetic precursor of chitin and also supplies the amino sugars for N-linked oligosaccharides of glycoproteins.</text>
</comment>
<reference evidence="20" key="3">
    <citation type="submission" date="2024-02" db="EMBL/GenBank/DDBJ databases">
        <title>Comparative genomics of Cryptococcus and Kwoniella reveals pathogenesis evolution and contrasting modes of karyotype evolution via chromosome fusion or intercentromeric recombination.</title>
        <authorList>
            <person name="Coelho M.A."/>
            <person name="David-Palma M."/>
            <person name="Shea T."/>
            <person name="Bowers K."/>
            <person name="McGinley-Smith S."/>
            <person name="Mohammad A.W."/>
            <person name="Gnirke A."/>
            <person name="Yurkov A.M."/>
            <person name="Nowrousian M."/>
            <person name="Sun S."/>
            <person name="Cuomo C.A."/>
            <person name="Heitman J."/>
        </authorList>
    </citation>
    <scope>NUCLEOTIDE SEQUENCE</scope>
    <source>
        <strain evidence="20">CBS 10117</strain>
    </source>
</reference>
<name>A0A1A5ZXY0_9TREE</name>
<evidence type="ECO:0000259" key="15">
    <source>
        <dbReference type="Pfam" id="PF00408"/>
    </source>
</evidence>
<dbReference type="InterPro" id="IPR016066">
    <property type="entry name" value="A-D-PHexomutase_CS"/>
</dbReference>
<evidence type="ECO:0000259" key="16">
    <source>
        <dbReference type="Pfam" id="PF02878"/>
    </source>
</evidence>
<dbReference type="InterPro" id="IPR036900">
    <property type="entry name" value="A-D-PHexomutase_C_sf"/>
</dbReference>
<proteinExistence type="inferred from homology"/>
<dbReference type="Gene3D" id="3.30.310.50">
    <property type="entry name" value="Alpha-D-phosphohexomutase, C-terminal domain"/>
    <property type="match status" value="1"/>
</dbReference>
<feature type="domain" description="Phosphoacetylglucosamine mutase AMG1" evidence="18">
    <location>
        <begin position="220"/>
        <end position="308"/>
    </location>
</feature>
<dbReference type="UniPathway" id="UPA00113">
    <property type="reaction ID" value="UER00530"/>
</dbReference>
<dbReference type="Pfam" id="PF02878">
    <property type="entry name" value="PGM_PMM_I"/>
    <property type="match status" value="2"/>
</dbReference>
<dbReference type="GO" id="GO:0006048">
    <property type="term" value="P:UDP-N-acetylglucosamine biosynthetic process"/>
    <property type="evidence" value="ECO:0007669"/>
    <property type="project" value="UniProtKB-UniRule"/>
</dbReference>
<comment type="cofactor">
    <cofactor evidence="11 14">
        <name>Mg(2+)</name>
        <dbReference type="ChEBI" id="CHEBI:18420"/>
    </cofactor>
    <text evidence="11 14">Binds 1 Mg(2+) ion per subunit.</text>
</comment>
<dbReference type="EC" id="5.4.2.3" evidence="4 11"/>
<evidence type="ECO:0000256" key="9">
    <source>
        <dbReference type="ARBA" id="ARBA00031926"/>
    </source>
</evidence>
<dbReference type="PANTHER" id="PTHR45955">
    <property type="entry name" value="PHOSPHOACETYLGLUCOSAMINE MUTASE"/>
    <property type="match status" value="1"/>
</dbReference>
<reference evidence="20" key="2">
    <citation type="submission" date="2013-07" db="EMBL/GenBank/DDBJ databases">
        <authorList>
            <consortium name="The Broad Institute Genome Sequencing Platform"/>
            <person name="Cuomo C."/>
            <person name="Litvintseva A."/>
            <person name="Chen Y."/>
            <person name="Heitman J."/>
            <person name="Sun S."/>
            <person name="Springer D."/>
            <person name="Dromer F."/>
            <person name="Young S.K."/>
            <person name="Zeng Q."/>
            <person name="Gargeya S."/>
            <person name="Fitzgerald M."/>
            <person name="Abouelleil A."/>
            <person name="Alvarado L."/>
            <person name="Berlin A.M."/>
            <person name="Chapman S.B."/>
            <person name="Dewar J."/>
            <person name="Goldberg J."/>
            <person name="Griggs A."/>
            <person name="Gujja S."/>
            <person name="Hansen M."/>
            <person name="Howarth C."/>
            <person name="Imamovic A."/>
            <person name="Larimer J."/>
            <person name="McCowan C."/>
            <person name="Murphy C."/>
            <person name="Pearson M."/>
            <person name="Priest M."/>
            <person name="Roberts A."/>
            <person name="Saif S."/>
            <person name="Shea T."/>
            <person name="Sykes S."/>
            <person name="Wortman J."/>
            <person name="Nusbaum C."/>
            <person name="Birren B."/>
        </authorList>
    </citation>
    <scope>NUCLEOTIDE SEQUENCE</scope>
    <source>
        <strain evidence="20">CBS 10117</strain>
    </source>
</reference>
<dbReference type="GO" id="GO:0005975">
    <property type="term" value="P:carbohydrate metabolic process"/>
    <property type="evidence" value="ECO:0007669"/>
    <property type="project" value="InterPro"/>
</dbReference>
<evidence type="ECO:0000256" key="11">
    <source>
        <dbReference type="PIRNR" id="PIRNR016408"/>
    </source>
</evidence>
<evidence type="ECO:0000256" key="10">
    <source>
        <dbReference type="ARBA" id="ARBA00032065"/>
    </source>
</evidence>
<dbReference type="RefSeq" id="XP_018260503.1">
    <property type="nucleotide sequence ID" value="XM_018410693.1"/>
</dbReference>
<keyword evidence="6 11" id="KW-0479">Metal-binding</keyword>
<dbReference type="InterPro" id="IPR016657">
    <property type="entry name" value="PAGM"/>
</dbReference>
<evidence type="ECO:0000313" key="19">
    <source>
        <dbReference type="EMBL" id="OBR82661.1"/>
    </source>
</evidence>
<dbReference type="InterPro" id="IPR049023">
    <property type="entry name" value="AMG1_II"/>
</dbReference>
<evidence type="ECO:0000256" key="14">
    <source>
        <dbReference type="PIRSR" id="PIRSR016408-3"/>
    </source>
</evidence>
<evidence type="ECO:0000256" key="12">
    <source>
        <dbReference type="PIRSR" id="PIRSR016408-1"/>
    </source>
</evidence>
<evidence type="ECO:0000256" key="3">
    <source>
        <dbReference type="ARBA" id="ARBA00010231"/>
    </source>
</evidence>
<evidence type="ECO:0000313" key="21">
    <source>
        <dbReference type="Proteomes" id="UP000078595"/>
    </source>
</evidence>
<dbReference type="EMBL" id="CP144540">
    <property type="protein sequence ID" value="WWC65629.1"/>
    <property type="molecule type" value="Genomic_DNA"/>
</dbReference>
<evidence type="ECO:0000256" key="4">
    <source>
        <dbReference type="ARBA" id="ARBA00012731"/>
    </source>
</evidence>
<feature type="binding site" evidence="14">
    <location>
        <position position="301"/>
    </location>
    <ligand>
        <name>Mg(2+)</name>
        <dbReference type="ChEBI" id="CHEBI:18420"/>
    </ligand>
</feature>
<dbReference type="OrthoDB" id="1928at2759"/>
<dbReference type="InterPro" id="IPR005843">
    <property type="entry name" value="A-D-PHexomutase_C"/>
</dbReference>
<sequence>MSFSPNKSPTKAAHEHALLLNAIAAGANEYPKPEHVNYTYGTAGFRTLATKLPSVLFRVGLLAVLRSKRLEGATIGVMVTASHNPEPDNGVKLVDPSGEMLDPTWEAHATALSNCPSTESLISTFTTLATHLRVDLSQPANIVYAYDTRPSGPELIKALERGFESFGESVKTNNLGVTTTPILHYVVKATNDKTGTYGEPTKKGYNEKMAKAFRTLIGNRGPLAPLYVDCANGVGALALQDFTATLGDVLPINPLNTSTSTQGSLNHSCGADFVKTKQALPPSIQSSGVLSKAGTRACSFDGDADRIVYYYLHESKGTFRLLDGDKIAVMVAMFLGDLIVKAKLDEEHKLEVGVVQTAYANGSSTKYLTSRNIPVSCVPTGVKHLHHAAQRYDIGVYFEANGHGTVLFSDQAIKALKSANPQSPDSANAIKNLLAFSELINQAVGDALSDMLLVETVLAHRGWGAAEWDAGYEDLPNRLVKVEVPDRSIFVATDAERKLQHPQGLQDTIDETVKKYDMGRSFVRPSGTEDCVRVYAEAKTATEAENLAVAVTDIVKFGSGQV</sequence>
<dbReference type="FunFam" id="3.40.120.10:FF:000013">
    <property type="entry name" value="Phosphoacetylglucosamine mutase"/>
    <property type="match status" value="1"/>
</dbReference>
<comment type="catalytic activity">
    <reaction evidence="1 11">
        <text>N-acetyl-alpha-D-glucosamine 1-phosphate = N-acetyl-D-glucosamine 6-phosphate</text>
        <dbReference type="Rhea" id="RHEA:23804"/>
        <dbReference type="ChEBI" id="CHEBI:57513"/>
        <dbReference type="ChEBI" id="CHEBI:57776"/>
        <dbReference type="EC" id="5.4.2.3"/>
    </reaction>
</comment>
<dbReference type="STRING" id="1296121.A0A1A5ZXY0"/>
<dbReference type="PIRSF" id="PIRSF016408">
    <property type="entry name" value="PAGM"/>
    <property type="match status" value="1"/>
</dbReference>
<feature type="binding site" evidence="13">
    <location>
        <begin position="524"/>
        <end position="528"/>
    </location>
    <ligand>
        <name>substrate</name>
    </ligand>
</feature>
<dbReference type="InterPro" id="IPR016055">
    <property type="entry name" value="A-D-PHexomutase_a/b/a-I/II/III"/>
</dbReference>
<dbReference type="Gene3D" id="3.40.120.10">
    <property type="entry name" value="Alpha-D-Glucose-1,6-Bisphosphate, subunit A, domain 3"/>
    <property type="match status" value="3"/>
</dbReference>
<evidence type="ECO:0000256" key="7">
    <source>
        <dbReference type="ARBA" id="ARBA00022842"/>
    </source>
</evidence>
<comment type="similarity">
    <text evidence="3 11">Belongs to the phosphohexose mutase family.</text>
</comment>
<dbReference type="PANTHER" id="PTHR45955:SF1">
    <property type="entry name" value="PHOSPHOACETYLGLUCOSAMINE MUTASE"/>
    <property type="match status" value="1"/>
</dbReference>
<dbReference type="CDD" id="cd03086">
    <property type="entry name" value="PGM3"/>
    <property type="match status" value="1"/>
</dbReference>
<dbReference type="AlphaFoldDB" id="A0A1A5ZXY0"/>
<dbReference type="GeneID" id="28971123"/>
<dbReference type="FunFam" id="3.30.310.50:FF:000003">
    <property type="entry name" value="Phosphoacetylglucosamine mutase"/>
    <property type="match status" value="1"/>
</dbReference>
<evidence type="ECO:0000313" key="20">
    <source>
        <dbReference type="EMBL" id="WWC65629.1"/>
    </source>
</evidence>
<protein>
    <recommendedName>
        <fullName evidence="4 11">Phosphoacetylglucosamine mutase</fullName>
        <shortName evidence="11">PAGM</shortName>
        <ecNumber evidence="4 11">5.4.2.3</ecNumber>
    </recommendedName>
    <alternativeName>
        <fullName evidence="10 11">Acetylglucosamine phosphomutase</fullName>
    </alternativeName>
    <alternativeName>
        <fullName evidence="9 11">N-acetylglucosamine-phosphate mutase</fullName>
    </alternativeName>
</protein>
<dbReference type="Pfam" id="PF00408">
    <property type="entry name" value="PGM_PMM_IV"/>
    <property type="match status" value="1"/>
</dbReference>
<feature type="binding site" evidence="14">
    <location>
        <position position="303"/>
    </location>
    <ligand>
        <name>Mg(2+)</name>
        <dbReference type="ChEBI" id="CHEBI:18420"/>
    </ligand>
</feature>
<feature type="binding site" description="via phosphate group" evidence="14">
    <location>
        <position position="82"/>
    </location>
    <ligand>
        <name>Mg(2+)</name>
        <dbReference type="ChEBI" id="CHEBI:18420"/>
    </ligand>
</feature>
<keyword evidence="8 11" id="KW-0413">Isomerase</keyword>
<dbReference type="InterPro" id="IPR049022">
    <property type="entry name" value="AMG1_III"/>
</dbReference>
<dbReference type="Proteomes" id="UP000078595">
    <property type="component" value="Chromosome 11"/>
</dbReference>
<keyword evidence="21" id="KW-1185">Reference proteome</keyword>
<dbReference type="SUPFAM" id="SSF55957">
    <property type="entry name" value="Phosphoglucomutase, C-terminal domain"/>
    <property type="match status" value="1"/>
</dbReference>
<feature type="binding site" evidence="13">
    <location>
        <begin position="399"/>
        <end position="401"/>
    </location>
    <ligand>
        <name>substrate</name>
    </ligand>
</feature>
<gene>
    <name evidence="19" type="ORF">I303_07424</name>
    <name evidence="20" type="ORF">I303_108249</name>
</gene>
<evidence type="ECO:0000256" key="8">
    <source>
        <dbReference type="ARBA" id="ARBA00023235"/>
    </source>
</evidence>
<dbReference type="VEuPathDB" id="FungiDB:I303_07424"/>
<dbReference type="PROSITE" id="PS00710">
    <property type="entry name" value="PGM_PMM"/>
    <property type="match status" value="1"/>
</dbReference>
<feature type="binding site" evidence="13">
    <location>
        <position position="533"/>
    </location>
    <ligand>
        <name>substrate</name>
    </ligand>
</feature>
<feature type="binding site" evidence="14">
    <location>
        <position position="305"/>
    </location>
    <ligand>
        <name>Mg(2+)</name>
        <dbReference type="ChEBI" id="CHEBI:18420"/>
    </ligand>
</feature>
<keyword evidence="7 11" id="KW-0460">Magnesium</keyword>
<evidence type="ECO:0000256" key="5">
    <source>
        <dbReference type="ARBA" id="ARBA00022553"/>
    </source>
</evidence>
<dbReference type="SUPFAM" id="SSF53738">
    <property type="entry name" value="Phosphoglucomutase, first 3 domains"/>
    <property type="match status" value="4"/>
</dbReference>
<feature type="domain" description="Phosphoacetylglucosamine mutase AMG1" evidence="17">
    <location>
        <begin position="323"/>
        <end position="463"/>
    </location>
</feature>
<dbReference type="GO" id="GO:0004610">
    <property type="term" value="F:phosphoacetylglucosamine mutase activity"/>
    <property type="evidence" value="ECO:0007669"/>
    <property type="project" value="UniProtKB-UniRule"/>
</dbReference>
<dbReference type="InterPro" id="IPR005844">
    <property type="entry name" value="A-D-PHexomutase_a/b/a-I"/>
</dbReference>
<dbReference type="KEGG" id="kdj:28971123"/>
<feature type="domain" description="Alpha-D-phosphohexomutase C-terminal" evidence="15">
    <location>
        <begin position="479"/>
        <end position="553"/>
    </location>
</feature>
<dbReference type="Pfam" id="PF21405">
    <property type="entry name" value="AMG1_II"/>
    <property type="match status" value="1"/>
</dbReference>
<evidence type="ECO:0000256" key="13">
    <source>
        <dbReference type="PIRSR" id="PIRSR016408-2"/>
    </source>
</evidence>
<keyword evidence="5" id="KW-0597">Phosphoprotein</keyword>
<dbReference type="GO" id="GO:0000287">
    <property type="term" value="F:magnesium ion binding"/>
    <property type="evidence" value="ECO:0007669"/>
    <property type="project" value="InterPro"/>
</dbReference>
<evidence type="ECO:0000259" key="18">
    <source>
        <dbReference type="Pfam" id="PF21405"/>
    </source>
</evidence>
<accession>A0A1A5ZXY0</accession>
<feature type="domain" description="Alpha-D-phosphohexomutase alpha/beta/alpha" evidence="16">
    <location>
        <begin position="127"/>
        <end position="193"/>
    </location>
</feature>
<evidence type="ECO:0000259" key="17">
    <source>
        <dbReference type="Pfam" id="PF21404"/>
    </source>
</evidence>
<feature type="domain" description="Alpha-D-phosphohexomutase alpha/beta/alpha" evidence="16">
    <location>
        <begin position="72"/>
        <end position="106"/>
    </location>
</feature>
<organism evidence="19">
    <name type="scientific">Kwoniella dejecticola CBS 10117</name>
    <dbReference type="NCBI Taxonomy" id="1296121"/>
    <lineage>
        <taxon>Eukaryota</taxon>
        <taxon>Fungi</taxon>
        <taxon>Dikarya</taxon>
        <taxon>Basidiomycota</taxon>
        <taxon>Agaricomycotina</taxon>
        <taxon>Tremellomycetes</taxon>
        <taxon>Tremellales</taxon>
        <taxon>Cryptococcaceae</taxon>
        <taxon>Kwoniella</taxon>
    </lineage>
</organism>
<evidence type="ECO:0000256" key="1">
    <source>
        <dbReference type="ARBA" id="ARBA00000558"/>
    </source>
</evidence>
<evidence type="ECO:0000256" key="6">
    <source>
        <dbReference type="ARBA" id="ARBA00022723"/>
    </source>
</evidence>
<reference evidence="19" key="1">
    <citation type="submission" date="2013-07" db="EMBL/GenBank/DDBJ databases">
        <title>The Genome Sequence of Cryptococcus dejecticola CBS10117.</title>
        <authorList>
            <consortium name="The Broad Institute Genome Sequencing Platform"/>
            <person name="Cuomo C."/>
            <person name="Litvintseva A."/>
            <person name="Chen Y."/>
            <person name="Heitman J."/>
            <person name="Sun S."/>
            <person name="Springer D."/>
            <person name="Dromer F."/>
            <person name="Young S.K."/>
            <person name="Zeng Q."/>
            <person name="Gargeya S."/>
            <person name="Fitzgerald M."/>
            <person name="Abouelleil A."/>
            <person name="Alvarado L."/>
            <person name="Berlin A.M."/>
            <person name="Chapman S.B."/>
            <person name="Dewar J."/>
            <person name="Goldberg J."/>
            <person name="Griggs A."/>
            <person name="Gujja S."/>
            <person name="Hansen M."/>
            <person name="Howarth C."/>
            <person name="Imamovic A."/>
            <person name="Larimer J."/>
            <person name="McCowan C."/>
            <person name="Murphy C."/>
            <person name="Pearson M."/>
            <person name="Priest M."/>
            <person name="Roberts A."/>
            <person name="Saif S."/>
            <person name="Shea T."/>
            <person name="Sykes S."/>
            <person name="Wortman J."/>
            <person name="Nusbaum C."/>
            <person name="Birren B."/>
        </authorList>
    </citation>
    <scope>NUCLEOTIDE SEQUENCE [LARGE SCALE GENOMIC DNA]</scope>
    <source>
        <strain evidence="19">CBS 10117</strain>
    </source>
</reference>
<comment type="pathway">
    <text evidence="2 11">Nucleotide-sugar biosynthesis; UDP-N-acetyl-alpha-D-glucosamine biosynthesis; N-acetyl-alpha-D-glucosamine 1-phosphate from alpha-D-glucosamine 6-phosphate (route I): step 2/2.</text>
</comment>